<accession>A0AAV7SNM7</accession>
<proteinExistence type="predicted"/>
<protein>
    <submittedName>
        <fullName evidence="2">Uncharacterized protein</fullName>
    </submittedName>
</protein>
<sequence>MRGPSSGQETTPRMVPKWKSCEENGNVPAARQRNASNRSLRTQLQAKQQQEQAKKKGATYLKTEQGRERKGGRRVGPVIRWWKIKLLVGERLRQGGTGNRKKEEPAAAPIEANESL</sequence>
<dbReference type="Proteomes" id="UP001066276">
    <property type="component" value="Chromosome 4_2"/>
</dbReference>
<gene>
    <name evidence="2" type="ORF">NDU88_006030</name>
</gene>
<evidence type="ECO:0000256" key="1">
    <source>
        <dbReference type="SAM" id="MobiDB-lite"/>
    </source>
</evidence>
<organism evidence="2 3">
    <name type="scientific">Pleurodeles waltl</name>
    <name type="common">Iberian ribbed newt</name>
    <dbReference type="NCBI Taxonomy" id="8319"/>
    <lineage>
        <taxon>Eukaryota</taxon>
        <taxon>Metazoa</taxon>
        <taxon>Chordata</taxon>
        <taxon>Craniata</taxon>
        <taxon>Vertebrata</taxon>
        <taxon>Euteleostomi</taxon>
        <taxon>Amphibia</taxon>
        <taxon>Batrachia</taxon>
        <taxon>Caudata</taxon>
        <taxon>Salamandroidea</taxon>
        <taxon>Salamandridae</taxon>
        <taxon>Pleurodelinae</taxon>
        <taxon>Pleurodeles</taxon>
    </lineage>
</organism>
<evidence type="ECO:0000313" key="3">
    <source>
        <dbReference type="Proteomes" id="UP001066276"/>
    </source>
</evidence>
<feature type="region of interest" description="Disordered" evidence="1">
    <location>
        <begin position="1"/>
        <end position="75"/>
    </location>
</feature>
<reference evidence="2" key="1">
    <citation type="journal article" date="2022" name="bioRxiv">
        <title>Sequencing and chromosome-scale assembly of the giantPleurodeles waltlgenome.</title>
        <authorList>
            <person name="Brown T."/>
            <person name="Elewa A."/>
            <person name="Iarovenko S."/>
            <person name="Subramanian E."/>
            <person name="Araus A.J."/>
            <person name="Petzold A."/>
            <person name="Susuki M."/>
            <person name="Suzuki K.-i.T."/>
            <person name="Hayashi T."/>
            <person name="Toyoda A."/>
            <person name="Oliveira C."/>
            <person name="Osipova E."/>
            <person name="Leigh N.D."/>
            <person name="Simon A."/>
            <person name="Yun M.H."/>
        </authorList>
    </citation>
    <scope>NUCLEOTIDE SEQUENCE</scope>
    <source>
        <strain evidence="2">20211129_DDA</strain>
        <tissue evidence="2">Liver</tissue>
    </source>
</reference>
<keyword evidence="3" id="KW-1185">Reference proteome</keyword>
<evidence type="ECO:0000313" key="2">
    <source>
        <dbReference type="EMBL" id="KAJ1165609.1"/>
    </source>
</evidence>
<feature type="compositionally biased region" description="Low complexity" evidence="1">
    <location>
        <begin position="106"/>
        <end position="116"/>
    </location>
</feature>
<name>A0AAV7SNM7_PLEWA</name>
<dbReference type="EMBL" id="JANPWB010000008">
    <property type="protein sequence ID" value="KAJ1165609.1"/>
    <property type="molecule type" value="Genomic_DNA"/>
</dbReference>
<dbReference type="AlphaFoldDB" id="A0AAV7SNM7"/>
<feature type="compositionally biased region" description="Polar residues" evidence="1">
    <location>
        <begin position="1"/>
        <end position="11"/>
    </location>
</feature>
<feature type="region of interest" description="Disordered" evidence="1">
    <location>
        <begin position="92"/>
        <end position="116"/>
    </location>
</feature>
<feature type="compositionally biased region" description="Polar residues" evidence="1">
    <location>
        <begin position="33"/>
        <end position="42"/>
    </location>
</feature>
<comment type="caution">
    <text evidence="2">The sequence shown here is derived from an EMBL/GenBank/DDBJ whole genome shotgun (WGS) entry which is preliminary data.</text>
</comment>